<organism evidence="3 4">
    <name type="scientific">Byssothecium circinans</name>
    <dbReference type="NCBI Taxonomy" id="147558"/>
    <lineage>
        <taxon>Eukaryota</taxon>
        <taxon>Fungi</taxon>
        <taxon>Dikarya</taxon>
        <taxon>Ascomycota</taxon>
        <taxon>Pezizomycotina</taxon>
        <taxon>Dothideomycetes</taxon>
        <taxon>Pleosporomycetidae</taxon>
        <taxon>Pleosporales</taxon>
        <taxon>Massarineae</taxon>
        <taxon>Massarinaceae</taxon>
        <taxon>Byssothecium</taxon>
    </lineage>
</organism>
<reference evidence="3" key="1">
    <citation type="journal article" date="2020" name="Stud. Mycol.">
        <title>101 Dothideomycetes genomes: a test case for predicting lifestyles and emergence of pathogens.</title>
        <authorList>
            <person name="Haridas S."/>
            <person name="Albert R."/>
            <person name="Binder M."/>
            <person name="Bloem J."/>
            <person name="Labutti K."/>
            <person name="Salamov A."/>
            <person name="Andreopoulos B."/>
            <person name="Baker S."/>
            <person name="Barry K."/>
            <person name="Bills G."/>
            <person name="Bluhm B."/>
            <person name="Cannon C."/>
            <person name="Castanera R."/>
            <person name="Culley D."/>
            <person name="Daum C."/>
            <person name="Ezra D."/>
            <person name="Gonzalez J."/>
            <person name="Henrissat B."/>
            <person name="Kuo A."/>
            <person name="Liang C."/>
            <person name="Lipzen A."/>
            <person name="Lutzoni F."/>
            <person name="Magnuson J."/>
            <person name="Mondo S."/>
            <person name="Nolan M."/>
            <person name="Ohm R."/>
            <person name="Pangilinan J."/>
            <person name="Park H.-J."/>
            <person name="Ramirez L."/>
            <person name="Alfaro M."/>
            <person name="Sun H."/>
            <person name="Tritt A."/>
            <person name="Yoshinaga Y."/>
            <person name="Zwiers L.-H."/>
            <person name="Turgeon B."/>
            <person name="Goodwin S."/>
            <person name="Spatafora J."/>
            <person name="Crous P."/>
            <person name="Grigoriev I."/>
        </authorList>
    </citation>
    <scope>NUCLEOTIDE SEQUENCE</scope>
    <source>
        <strain evidence="3">CBS 675.92</strain>
    </source>
</reference>
<evidence type="ECO:0008006" key="5">
    <source>
        <dbReference type="Google" id="ProtNLM"/>
    </source>
</evidence>
<sequence length="250" mass="27899">MNLSNERRPRVKLWTHVVIFCLVAAILGVSIVRLMNTSGPAAAQGGRSNTISLSMGAKTLVILFYQLMTEHKKSWKRWGSLKANLILNVIECAAWGMVGGLTAQALTKICSGVSCLLGWVVVLIAVFLCGFSIFATYLSWLDLRARRRQRKGIPEDLTRLNPLKIDSRTGGWNNQSRAPTPTGHYPPATTYWQPSNNHGPPVATYSHLADNRRAPNTYDPSLNQYNPPRQSPNDLTREPSPYDLRRTPYP</sequence>
<dbReference type="OrthoDB" id="3436860at2759"/>
<feature type="transmembrane region" description="Helical" evidence="2">
    <location>
        <begin position="85"/>
        <end position="106"/>
    </location>
</feature>
<keyword evidence="4" id="KW-1185">Reference proteome</keyword>
<feature type="transmembrane region" description="Helical" evidence="2">
    <location>
        <begin position="47"/>
        <end position="65"/>
    </location>
</feature>
<dbReference type="EMBL" id="ML976995">
    <property type="protein sequence ID" value="KAF1955406.1"/>
    <property type="molecule type" value="Genomic_DNA"/>
</dbReference>
<feature type="compositionally biased region" description="Polar residues" evidence="1">
    <location>
        <begin position="170"/>
        <end position="179"/>
    </location>
</feature>
<protein>
    <recommendedName>
        <fullName evidence="5">MARVEL domain-containing protein</fullName>
    </recommendedName>
</protein>
<keyword evidence="2" id="KW-0812">Transmembrane</keyword>
<dbReference type="AlphaFoldDB" id="A0A6A5TXI4"/>
<feature type="transmembrane region" description="Helical" evidence="2">
    <location>
        <begin position="118"/>
        <end position="141"/>
    </location>
</feature>
<feature type="compositionally biased region" description="Polar residues" evidence="1">
    <location>
        <begin position="218"/>
        <end position="234"/>
    </location>
</feature>
<evidence type="ECO:0000313" key="4">
    <source>
        <dbReference type="Proteomes" id="UP000800035"/>
    </source>
</evidence>
<feature type="transmembrane region" description="Helical" evidence="2">
    <location>
        <begin position="12"/>
        <end position="35"/>
    </location>
</feature>
<keyword evidence="2" id="KW-1133">Transmembrane helix</keyword>
<evidence type="ECO:0000256" key="1">
    <source>
        <dbReference type="SAM" id="MobiDB-lite"/>
    </source>
</evidence>
<keyword evidence="2" id="KW-0472">Membrane</keyword>
<gene>
    <name evidence="3" type="ORF">CC80DRAFT_493288</name>
</gene>
<feature type="region of interest" description="Disordered" evidence="1">
    <location>
        <begin position="211"/>
        <end position="250"/>
    </location>
</feature>
<dbReference type="Proteomes" id="UP000800035">
    <property type="component" value="Unassembled WGS sequence"/>
</dbReference>
<proteinExistence type="predicted"/>
<feature type="region of interest" description="Disordered" evidence="1">
    <location>
        <begin position="167"/>
        <end position="196"/>
    </location>
</feature>
<evidence type="ECO:0000313" key="3">
    <source>
        <dbReference type="EMBL" id="KAF1955406.1"/>
    </source>
</evidence>
<evidence type="ECO:0000256" key="2">
    <source>
        <dbReference type="SAM" id="Phobius"/>
    </source>
</evidence>
<accession>A0A6A5TXI4</accession>
<name>A0A6A5TXI4_9PLEO</name>